<evidence type="ECO:0000313" key="9">
    <source>
        <dbReference type="EMBL" id="OCT12275.1"/>
    </source>
</evidence>
<sequence length="208" mass="23652">MAVLHQLIDWISSSATSLIATYGVLGIFIGMVLESACIPIPSEVIMLFGGFFVQKGSFSYFEVVSAGVLGNLIGSVLIYWIGATGARTLLVKYGKYVWIKTEHMDKAEQWFRRYGEWAAFFGRNLPLIRTFISLPAGIARMNFPRFLLFTFLGCLPWNMAMTYLGFKLGENWQEVEPYVRPISYLMLAVIVIFIGRHIYRLTFKSSRT</sequence>
<dbReference type="PANTHER" id="PTHR42709">
    <property type="entry name" value="ALKALINE PHOSPHATASE LIKE PROTEIN"/>
    <property type="match status" value="1"/>
</dbReference>
<evidence type="ECO:0000256" key="4">
    <source>
        <dbReference type="ARBA" id="ARBA00022692"/>
    </source>
</evidence>
<evidence type="ECO:0000256" key="7">
    <source>
        <dbReference type="SAM" id="Phobius"/>
    </source>
</evidence>
<feature type="transmembrane region" description="Helical" evidence="7">
    <location>
        <begin position="178"/>
        <end position="199"/>
    </location>
</feature>
<feature type="transmembrane region" description="Helical" evidence="7">
    <location>
        <begin position="146"/>
        <end position="166"/>
    </location>
</feature>
<proteinExistence type="inferred from homology"/>
<evidence type="ECO:0000256" key="2">
    <source>
        <dbReference type="ARBA" id="ARBA00010792"/>
    </source>
</evidence>
<dbReference type="RefSeq" id="WP_065856414.1">
    <property type="nucleotide sequence ID" value="NZ_LYPC01000027.1"/>
</dbReference>
<keyword evidence="5 7" id="KW-1133">Transmembrane helix</keyword>
<comment type="subcellular location">
    <subcellularLocation>
        <location evidence="1">Cell membrane</location>
        <topology evidence="1">Multi-pass membrane protein</topology>
    </subcellularLocation>
</comment>
<feature type="domain" description="VTT" evidence="8">
    <location>
        <begin position="40"/>
        <end position="165"/>
    </location>
</feature>
<dbReference type="STRING" id="512399.A8709_31060"/>
<dbReference type="InterPro" id="IPR051311">
    <property type="entry name" value="DedA_domain"/>
</dbReference>
<dbReference type="AlphaFoldDB" id="A0A1C0ZW01"/>
<accession>A0A1C0ZW01</accession>
<evidence type="ECO:0000256" key="1">
    <source>
        <dbReference type="ARBA" id="ARBA00004651"/>
    </source>
</evidence>
<comment type="similarity">
    <text evidence="2">Belongs to the DedA family.</text>
</comment>
<dbReference type="PANTHER" id="PTHR42709:SF6">
    <property type="entry name" value="UNDECAPRENYL PHOSPHATE TRANSPORTER A"/>
    <property type="match status" value="1"/>
</dbReference>
<keyword evidence="3" id="KW-1003">Cell membrane</keyword>
<dbReference type="EMBL" id="LYPC01000027">
    <property type="protein sequence ID" value="OCT12275.1"/>
    <property type="molecule type" value="Genomic_DNA"/>
</dbReference>
<evidence type="ECO:0000256" key="5">
    <source>
        <dbReference type="ARBA" id="ARBA00022989"/>
    </source>
</evidence>
<protein>
    <submittedName>
        <fullName evidence="9">Alkaline phosphatase</fullName>
    </submittedName>
</protein>
<reference evidence="10" key="1">
    <citation type="submission" date="2016-05" db="EMBL/GenBank/DDBJ databases">
        <title>Paenibacillus oryzae. sp. nov., isolated from the rice root.</title>
        <authorList>
            <person name="Zhang J."/>
            <person name="Zhang X."/>
        </authorList>
    </citation>
    <scope>NUCLEOTIDE SEQUENCE [LARGE SCALE GENOMIC DNA]</scope>
    <source>
        <strain evidence="10">KCTC13222</strain>
    </source>
</reference>
<dbReference type="GO" id="GO:0005886">
    <property type="term" value="C:plasma membrane"/>
    <property type="evidence" value="ECO:0007669"/>
    <property type="project" value="UniProtKB-SubCell"/>
</dbReference>
<evidence type="ECO:0000256" key="6">
    <source>
        <dbReference type="ARBA" id="ARBA00023136"/>
    </source>
</evidence>
<keyword evidence="4 7" id="KW-0812">Transmembrane</keyword>
<dbReference type="Proteomes" id="UP000093309">
    <property type="component" value="Unassembled WGS sequence"/>
</dbReference>
<name>A0A1C0ZW01_9BACL</name>
<feature type="transmembrane region" description="Helical" evidence="7">
    <location>
        <begin position="60"/>
        <end position="81"/>
    </location>
</feature>
<organism evidence="9 10">
    <name type="scientific">Paenibacillus pectinilyticus</name>
    <dbReference type="NCBI Taxonomy" id="512399"/>
    <lineage>
        <taxon>Bacteria</taxon>
        <taxon>Bacillati</taxon>
        <taxon>Bacillota</taxon>
        <taxon>Bacilli</taxon>
        <taxon>Bacillales</taxon>
        <taxon>Paenibacillaceae</taxon>
        <taxon>Paenibacillus</taxon>
    </lineage>
</organism>
<comment type="caution">
    <text evidence="9">The sequence shown here is derived from an EMBL/GenBank/DDBJ whole genome shotgun (WGS) entry which is preliminary data.</text>
</comment>
<gene>
    <name evidence="9" type="ORF">A8709_31060</name>
</gene>
<dbReference type="Pfam" id="PF09335">
    <property type="entry name" value="VTT_dom"/>
    <property type="match status" value="1"/>
</dbReference>
<dbReference type="InterPro" id="IPR032816">
    <property type="entry name" value="VTT_dom"/>
</dbReference>
<evidence type="ECO:0000313" key="10">
    <source>
        <dbReference type="Proteomes" id="UP000093309"/>
    </source>
</evidence>
<keyword evidence="10" id="KW-1185">Reference proteome</keyword>
<evidence type="ECO:0000256" key="3">
    <source>
        <dbReference type="ARBA" id="ARBA00022475"/>
    </source>
</evidence>
<keyword evidence="6 7" id="KW-0472">Membrane</keyword>
<evidence type="ECO:0000259" key="8">
    <source>
        <dbReference type="Pfam" id="PF09335"/>
    </source>
</evidence>